<dbReference type="AlphaFoldDB" id="A0A917AV55"/>
<evidence type="ECO:0000256" key="1">
    <source>
        <dbReference type="ARBA" id="ARBA00001946"/>
    </source>
</evidence>
<evidence type="ECO:0000256" key="3">
    <source>
        <dbReference type="ARBA" id="ARBA00022801"/>
    </source>
</evidence>
<feature type="domain" description="S1 motif" evidence="6">
    <location>
        <begin position="36"/>
        <end position="112"/>
    </location>
</feature>
<comment type="caution">
    <text evidence="7">The sequence shown here is derived from an EMBL/GenBank/DDBJ whole genome shotgun (WGS) entry which is preliminary data.</text>
</comment>
<name>A0A917AV55_9BACI</name>
<dbReference type="Gene3D" id="2.40.50.140">
    <property type="entry name" value="Nucleic acid-binding proteins"/>
    <property type="match status" value="1"/>
</dbReference>
<dbReference type="SMART" id="SM00316">
    <property type="entry name" value="S1"/>
    <property type="match status" value="1"/>
</dbReference>
<keyword evidence="8" id="KW-1185">Reference proteome</keyword>
<dbReference type="GO" id="GO:0046872">
    <property type="term" value="F:metal ion binding"/>
    <property type="evidence" value="ECO:0007669"/>
    <property type="project" value="UniProtKB-KW"/>
</dbReference>
<dbReference type="RefSeq" id="WP_188388988.1">
    <property type="nucleotide sequence ID" value="NZ_BMFK01000002.1"/>
</dbReference>
<dbReference type="GO" id="GO:0016787">
    <property type="term" value="F:hydrolase activity"/>
    <property type="evidence" value="ECO:0007669"/>
    <property type="project" value="UniProtKB-KW"/>
</dbReference>
<dbReference type="InterPro" id="IPR019307">
    <property type="entry name" value="RNA-bd_AU-1/RNase_E/G"/>
</dbReference>
<dbReference type="PANTHER" id="PTHR30001">
    <property type="entry name" value="RIBONUCLEASE"/>
    <property type="match status" value="1"/>
</dbReference>
<sequence>MKKLIMNVREGNERAAIVEDNELLEVMHAEDAGNVGNIYIGKIVTVLAGMQAAFVDIGTGKNAYLHLHDTAKFIQSKKKEANINRCVHEGQYILVQIVKDEVDDKGAKVTERLEFTGKYAVYMPFDGAVTASRKISDETKRAELLSLGRSLCASTDGIIFRSAANEVGINVVEDELRYIREKYVELTGALQRATKVTLLHTVASFLDYVLQLYPVEQFEEIIVDSVSYKQMIGHEHVVCYRERENVFSHYRIETQIEEAVHKVVPLKNGAYIVIEHTEAMTVIDVNTGKFVGKQHLQDTAVKTNEWAAIEVAKQLRLRNIGGMVLIDFINMKKEEDKVRVKSVMQRELRKDRTTSRVYDFTALGVLEVTRKRSGKSLRDQLQHVCQECHGSGHVRSDKETFHQLERELWEYKGTDVEAIIVEANKGFVQVVQPQMEQLKASLGYEVFIVDIASCSTTYHIRYIGSIEGAKERM</sequence>
<dbReference type="PROSITE" id="PS50126">
    <property type="entry name" value="S1"/>
    <property type="match status" value="1"/>
</dbReference>
<keyword evidence="3" id="KW-0378">Hydrolase</keyword>
<dbReference type="GO" id="GO:0003723">
    <property type="term" value="F:RNA binding"/>
    <property type="evidence" value="ECO:0007669"/>
    <property type="project" value="UniProtKB-KW"/>
</dbReference>
<dbReference type="NCBIfam" id="TIGR00757">
    <property type="entry name" value="RNaseEG"/>
    <property type="match status" value="1"/>
</dbReference>
<accession>A0A917AV55</accession>
<evidence type="ECO:0000256" key="5">
    <source>
        <dbReference type="ARBA" id="ARBA00022884"/>
    </source>
</evidence>
<keyword evidence="2" id="KW-0479">Metal-binding</keyword>
<protein>
    <submittedName>
        <fullName evidence="7">Ribonuclease E</fullName>
    </submittedName>
</protein>
<reference evidence="7" key="1">
    <citation type="journal article" date="2014" name="Int. J. Syst. Evol. Microbiol.">
        <title>Complete genome sequence of Corynebacterium casei LMG S-19264T (=DSM 44701T), isolated from a smear-ripened cheese.</title>
        <authorList>
            <consortium name="US DOE Joint Genome Institute (JGI-PGF)"/>
            <person name="Walter F."/>
            <person name="Albersmeier A."/>
            <person name="Kalinowski J."/>
            <person name="Ruckert C."/>
        </authorList>
    </citation>
    <scope>NUCLEOTIDE SEQUENCE</scope>
    <source>
        <strain evidence="7">CGMCC 1.12698</strain>
    </source>
</reference>
<dbReference type="EMBL" id="BMFK01000002">
    <property type="protein sequence ID" value="GGE75621.1"/>
    <property type="molecule type" value="Genomic_DNA"/>
</dbReference>
<dbReference type="InterPro" id="IPR012340">
    <property type="entry name" value="NA-bd_OB-fold"/>
</dbReference>
<dbReference type="GO" id="GO:0005737">
    <property type="term" value="C:cytoplasm"/>
    <property type="evidence" value="ECO:0007669"/>
    <property type="project" value="TreeGrafter"/>
</dbReference>
<dbReference type="Pfam" id="PF10150">
    <property type="entry name" value="RNase_E_G"/>
    <property type="match status" value="1"/>
</dbReference>
<evidence type="ECO:0000313" key="7">
    <source>
        <dbReference type="EMBL" id="GGE75621.1"/>
    </source>
</evidence>
<keyword evidence="4" id="KW-0460">Magnesium</keyword>
<keyword evidence="5" id="KW-0694">RNA-binding</keyword>
<dbReference type="CDD" id="cd04453">
    <property type="entry name" value="S1_RNase_E"/>
    <property type="match status" value="1"/>
</dbReference>
<comment type="cofactor">
    <cofactor evidence="1">
        <name>Mg(2+)</name>
        <dbReference type="ChEBI" id="CHEBI:18420"/>
    </cofactor>
</comment>
<dbReference type="PANTHER" id="PTHR30001:SF0">
    <property type="entry name" value="RIBONUCLEASE G"/>
    <property type="match status" value="1"/>
</dbReference>
<evidence type="ECO:0000313" key="8">
    <source>
        <dbReference type="Proteomes" id="UP000605259"/>
    </source>
</evidence>
<evidence type="ECO:0000256" key="4">
    <source>
        <dbReference type="ARBA" id="ARBA00022842"/>
    </source>
</evidence>
<dbReference type="SUPFAM" id="SSF50249">
    <property type="entry name" value="Nucleic acid-binding proteins"/>
    <property type="match status" value="1"/>
</dbReference>
<organism evidence="7 8">
    <name type="scientific">Priestia taiwanensis</name>
    <dbReference type="NCBI Taxonomy" id="1347902"/>
    <lineage>
        <taxon>Bacteria</taxon>
        <taxon>Bacillati</taxon>
        <taxon>Bacillota</taxon>
        <taxon>Bacilli</taxon>
        <taxon>Bacillales</taxon>
        <taxon>Bacillaceae</taxon>
        <taxon>Priestia</taxon>
    </lineage>
</organism>
<reference evidence="7" key="2">
    <citation type="submission" date="2020-09" db="EMBL/GenBank/DDBJ databases">
        <authorList>
            <person name="Sun Q."/>
            <person name="Zhou Y."/>
        </authorList>
    </citation>
    <scope>NUCLEOTIDE SEQUENCE</scope>
    <source>
        <strain evidence="7">CGMCC 1.12698</strain>
    </source>
</reference>
<evidence type="ECO:0000256" key="2">
    <source>
        <dbReference type="ARBA" id="ARBA00022723"/>
    </source>
</evidence>
<gene>
    <name evidence="7" type="ORF">GCM10007140_26760</name>
</gene>
<dbReference type="GO" id="GO:0004540">
    <property type="term" value="F:RNA nuclease activity"/>
    <property type="evidence" value="ECO:0007669"/>
    <property type="project" value="InterPro"/>
</dbReference>
<dbReference type="GO" id="GO:0006364">
    <property type="term" value="P:rRNA processing"/>
    <property type="evidence" value="ECO:0007669"/>
    <property type="project" value="TreeGrafter"/>
</dbReference>
<dbReference type="Proteomes" id="UP000605259">
    <property type="component" value="Unassembled WGS sequence"/>
</dbReference>
<proteinExistence type="predicted"/>
<evidence type="ECO:0000259" key="6">
    <source>
        <dbReference type="PROSITE" id="PS50126"/>
    </source>
</evidence>
<dbReference type="InterPro" id="IPR004659">
    <property type="entry name" value="RNase_E/G"/>
</dbReference>
<dbReference type="InterPro" id="IPR003029">
    <property type="entry name" value="S1_domain"/>
</dbReference>